<feature type="domain" description="Exocyst complex subunit Exo70 C-terminal" evidence="5">
    <location>
        <begin position="218"/>
        <end position="584"/>
    </location>
</feature>
<keyword evidence="2 4" id="KW-0813">Transport</keyword>
<dbReference type="OrthoDB" id="1922221at2759"/>
<gene>
    <name evidence="6" type="ORF">THRCLA_09766</name>
</gene>
<name>A0A1V9YUD1_9STRA</name>
<dbReference type="InterPro" id="IPR016159">
    <property type="entry name" value="Cullin_repeat-like_dom_sf"/>
</dbReference>
<dbReference type="PANTHER" id="PTHR12542:SF41">
    <property type="entry name" value="EXOCYST COMPLEX COMPONENT 7"/>
    <property type="match status" value="1"/>
</dbReference>
<dbReference type="AlphaFoldDB" id="A0A1V9YUD1"/>
<comment type="similarity">
    <text evidence="1 4">Belongs to the EXO70 family.</text>
</comment>
<organism evidence="6 7">
    <name type="scientific">Thraustotheca clavata</name>
    <dbReference type="NCBI Taxonomy" id="74557"/>
    <lineage>
        <taxon>Eukaryota</taxon>
        <taxon>Sar</taxon>
        <taxon>Stramenopiles</taxon>
        <taxon>Oomycota</taxon>
        <taxon>Saprolegniomycetes</taxon>
        <taxon>Saprolegniales</taxon>
        <taxon>Achlyaceae</taxon>
        <taxon>Thraustotheca</taxon>
    </lineage>
</organism>
<comment type="caution">
    <text evidence="6">The sequence shown here is derived from an EMBL/GenBank/DDBJ whole genome shotgun (WGS) entry which is preliminary data.</text>
</comment>
<evidence type="ECO:0000256" key="3">
    <source>
        <dbReference type="ARBA" id="ARBA00022483"/>
    </source>
</evidence>
<dbReference type="EMBL" id="JNBS01002759">
    <property type="protein sequence ID" value="OQR89389.1"/>
    <property type="molecule type" value="Genomic_DNA"/>
</dbReference>
<evidence type="ECO:0000256" key="2">
    <source>
        <dbReference type="ARBA" id="ARBA00022448"/>
    </source>
</evidence>
<dbReference type="STRING" id="74557.A0A1V9YUD1"/>
<protein>
    <recommendedName>
        <fullName evidence="4">Exocyst subunit Exo70 family protein</fullName>
    </recommendedName>
</protein>
<dbReference type="InterPro" id="IPR046364">
    <property type="entry name" value="Exo70_C"/>
</dbReference>
<sequence length="591" mass="67124">MHAAQIRAALEQGQDQLRSVNSTLFGFKSGLDGLEAQMLPIYTLTEKLRETQKNIDVSVSELRAVNENFTLATEVHFVLQQGPKYDQERYVKTMHKLLLAIEFLDAHRGYEGSGKALDQAKNVLLQAQTKCKSEFVNDMAFLLKYSLQNEPKMIICALELNEIQVLKTSQLLTCLLSTKLTPTGLLQECGEKRRKNIQDVFDKIKIAQGNKEGSQESITEYLDNIIYVIHAEKELVNRVFPNEDLSHAALSATIAPLLESLTANVKEEDAKDVFQTIELHYMFKSKSTLFRDVLQPPLRLREHPGIETTEPWKLVSIIGKIEEGLAATSRQKLNAFKQDISDTMQQDKHGLKDGNVHPISSKVMHFLRHLCDHVVALECLLAMDQTSNITYFVDSVVMKLMDALQAKATTSKCRNDLKFIFIANNAYYVATSLAQLALEFQEPSPSATAAIQQTIQPRIISMGDKAVHSFLEASYDSFETLLMDPKETLQYKSNGTILTLESGRILKDKFSRFNLYIEEICTNHKAYVVPDIELRQKLTKAAYQRIVLSYTNFFEKYSIIQFSKKNMDKYVKFKPSNVESMLAELFKGDRT</sequence>
<evidence type="ECO:0000313" key="7">
    <source>
        <dbReference type="Proteomes" id="UP000243217"/>
    </source>
</evidence>
<keyword evidence="4" id="KW-0653">Protein transport</keyword>
<dbReference type="GO" id="GO:0000145">
    <property type="term" value="C:exocyst"/>
    <property type="evidence" value="ECO:0007669"/>
    <property type="project" value="InterPro"/>
</dbReference>
<dbReference type="Gene3D" id="1.20.1280.170">
    <property type="entry name" value="Exocyst complex component Exo70"/>
    <property type="match status" value="1"/>
</dbReference>
<dbReference type="InterPro" id="IPR004140">
    <property type="entry name" value="Exo70"/>
</dbReference>
<dbReference type="Proteomes" id="UP000243217">
    <property type="component" value="Unassembled WGS sequence"/>
</dbReference>
<accession>A0A1V9YUD1</accession>
<evidence type="ECO:0000256" key="1">
    <source>
        <dbReference type="ARBA" id="ARBA00006756"/>
    </source>
</evidence>
<dbReference type="GO" id="GO:0006887">
    <property type="term" value="P:exocytosis"/>
    <property type="evidence" value="ECO:0007669"/>
    <property type="project" value="UniProtKB-KW"/>
</dbReference>
<dbReference type="SUPFAM" id="SSF74788">
    <property type="entry name" value="Cullin repeat-like"/>
    <property type="match status" value="1"/>
</dbReference>
<dbReference type="Pfam" id="PF20669">
    <property type="entry name" value="Exo70_N"/>
    <property type="match status" value="1"/>
</dbReference>
<dbReference type="Pfam" id="PF03081">
    <property type="entry name" value="Exo70_C"/>
    <property type="match status" value="1"/>
</dbReference>
<reference evidence="6 7" key="1">
    <citation type="journal article" date="2014" name="Genome Biol. Evol.">
        <title>The secreted proteins of Achlya hypogyna and Thraustotheca clavata identify the ancestral oomycete secretome and reveal gene acquisitions by horizontal gene transfer.</title>
        <authorList>
            <person name="Misner I."/>
            <person name="Blouin N."/>
            <person name="Leonard G."/>
            <person name="Richards T.A."/>
            <person name="Lane C.E."/>
        </authorList>
    </citation>
    <scope>NUCLEOTIDE SEQUENCE [LARGE SCALE GENOMIC DNA]</scope>
    <source>
        <strain evidence="6 7">ATCC 34112</strain>
    </source>
</reference>
<evidence type="ECO:0000256" key="4">
    <source>
        <dbReference type="RuleBase" id="RU365026"/>
    </source>
</evidence>
<keyword evidence="3 4" id="KW-0268">Exocytosis</keyword>
<proteinExistence type="inferred from homology"/>
<evidence type="ECO:0000259" key="5">
    <source>
        <dbReference type="Pfam" id="PF03081"/>
    </source>
</evidence>
<comment type="function">
    <text evidence="4">Component of the exocyst complex.</text>
</comment>
<dbReference type="PANTHER" id="PTHR12542">
    <property type="entry name" value="EXOCYST COMPLEX PROTEIN EXO70"/>
    <property type="match status" value="1"/>
</dbReference>
<evidence type="ECO:0000313" key="6">
    <source>
        <dbReference type="EMBL" id="OQR89389.1"/>
    </source>
</evidence>
<dbReference type="GO" id="GO:0015031">
    <property type="term" value="P:protein transport"/>
    <property type="evidence" value="ECO:0007669"/>
    <property type="project" value="UniProtKB-KW"/>
</dbReference>
<keyword evidence="7" id="KW-1185">Reference proteome</keyword>
<dbReference type="GO" id="GO:0005546">
    <property type="term" value="F:phosphatidylinositol-4,5-bisphosphate binding"/>
    <property type="evidence" value="ECO:0007669"/>
    <property type="project" value="InterPro"/>
</dbReference>